<evidence type="ECO:0000259" key="7">
    <source>
        <dbReference type="Pfam" id="PF16198"/>
    </source>
</evidence>
<dbReference type="InterPro" id="IPR032819">
    <property type="entry name" value="TruB_C"/>
</dbReference>
<dbReference type="RefSeq" id="WP_079492400.1">
    <property type="nucleotide sequence ID" value="NZ_FUZT01000006.1"/>
</dbReference>
<keyword evidence="9" id="KW-1185">Reference proteome</keyword>
<evidence type="ECO:0000256" key="4">
    <source>
        <dbReference type="ARBA" id="ARBA00023235"/>
    </source>
</evidence>
<keyword evidence="3 5" id="KW-0819">tRNA processing</keyword>
<dbReference type="GO" id="GO:0031119">
    <property type="term" value="P:tRNA pseudouridine synthesis"/>
    <property type="evidence" value="ECO:0007669"/>
    <property type="project" value="UniProtKB-UniRule"/>
</dbReference>
<dbReference type="InterPro" id="IPR014780">
    <property type="entry name" value="tRNA_psdUridine_synth_TruB"/>
</dbReference>
<comment type="catalytic activity">
    <reaction evidence="1 5">
        <text>uridine(55) in tRNA = pseudouridine(55) in tRNA</text>
        <dbReference type="Rhea" id="RHEA:42532"/>
        <dbReference type="Rhea" id="RHEA-COMP:10101"/>
        <dbReference type="Rhea" id="RHEA-COMP:10102"/>
        <dbReference type="ChEBI" id="CHEBI:65314"/>
        <dbReference type="ChEBI" id="CHEBI:65315"/>
        <dbReference type="EC" id="5.4.99.25"/>
    </reaction>
</comment>
<evidence type="ECO:0000313" key="8">
    <source>
        <dbReference type="EMBL" id="SKC74073.1"/>
    </source>
</evidence>
<accession>A0A1T5LDL4</accession>
<evidence type="ECO:0000256" key="1">
    <source>
        <dbReference type="ARBA" id="ARBA00000385"/>
    </source>
</evidence>
<evidence type="ECO:0000256" key="5">
    <source>
        <dbReference type="HAMAP-Rule" id="MF_01080"/>
    </source>
</evidence>
<dbReference type="GO" id="GO:0003723">
    <property type="term" value="F:RNA binding"/>
    <property type="evidence" value="ECO:0007669"/>
    <property type="project" value="InterPro"/>
</dbReference>
<dbReference type="EMBL" id="FUZT01000006">
    <property type="protein sequence ID" value="SKC74073.1"/>
    <property type="molecule type" value="Genomic_DNA"/>
</dbReference>
<evidence type="ECO:0000256" key="3">
    <source>
        <dbReference type="ARBA" id="ARBA00022694"/>
    </source>
</evidence>
<keyword evidence="4 5" id="KW-0413">Isomerase</keyword>
<dbReference type="SUPFAM" id="SSF55120">
    <property type="entry name" value="Pseudouridine synthase"/>
    <property type="match status" value="1"/>
</dbReference>
<organism evidence="8 9">
    <name type="scientific">Maledivibacter halophilus</name>
    <dbReference type="NCBI Taxonomy" id="36842"/>
    <lineage>
        <taxon>Bacteria</taxon>
        <taxon>Bacillati</taxon>
        <taxon>Bacillota</taxon>
        <taxon>Clostridia</taxon>
        <taxon>Peptostreptococcales</taxon>
        <taxon>Caminicellaceae</taxon>
        <taxon>Maledivibacter</taxon>
    </lineage>
</organism>
<dbReference type="HAMAP" id="MF_01080">
    <property type="entry name" value="TruB_bact"/>
    <property type="match status" value="1"/>
</dbReference>
<dbReference type="CDD" id="cd02573">
    <property type="entry name" value="PseudoU_synth_EcTruB"/>
    <property type="match status" value="1"/>
</dbReference>
<dbReference type="InterPro" id="IPR020103">
    <property type="entry name" value="PsdUridine_synth_cat_dom_sf"/>
</dbReference>
<protein>
    <recommendedName>
        <fullName evidence="5">tRNA pseudouridine synthase B</fullName>
        <ecNumber evidence="5">5.4.99.25</ecNumber>
    </recommendedName>
    <alternativeName>
        <fullName evidence="5">tRNA pseudouridine(55) synthase</fullName>
        <shortName evidence="5">Psi55 synthase</shortName>
    </alternativeName>
    <alternativeName>
        <fullName evidence="5">tRNA pseudouridylate synthase</fullName>
    </alternativeName>
    <alternativeName>
        <fullName evidence="5">tRNA-uridine isomerase</fullName>
    </alternativeName>
</protein>
<comment type="similarity">
    <text evidence="2 5">Belongs to the pseudouridine synthase TruB family. Type 1 subfamily.</text>
</comment>
<dbReference type="PANTHER" id="PTHR13767:SF2">
    <property type="entry name" value="PSEUDOURIDYLATE SYNTHASE TRUB1"/>
    <property type="match status" value="1"/>
</dbReference>
<dbReference type="InterPro" id="IPR002501">
    <property type="entry name" value="PsdUridine_synth_N"/>
</dbReference>
<evidence type="ECO:0000256" key="2">
    <source>
        <dbReference type="ARBA" id="ARBA00005642"/>
    </source>
</evidence>
<feature type="active site" description="Nucleophile" evidence="5">
    <location>
        <position position="38"/>
    </location>
</feature>
<dbReference type="GO" id="GO:0160148">
    <property type="term" value="F:tRNA pseudouridine(55) synthase activity"/>
    <property type="evidence" value="ECO:0007669"/>
    <property type="project" value="UniProtKB-EC"/>
</dbReference>
<dbReference type="PANTHER" id="PTHR13767">
    <property type="entry name" value="TRNA-PSEUDOURIDINE SYNTHASE"/>
    <property type="match status" value="1"/>
</dbReference>
<dbReference type="GO" id="GO:1990481">
    <property type="term" value="P:mRNA pseudouridine synthesis"/>
    <property type="evidence" value="ECO:0007669"/>
    <property type="project" value="TreeGrafter"/>
</dbReference>
<sequence>MKGILNILKPPNMTSHDVVSFVRRKLNIKKVGHTGTLDPMAVGVLPICIGKATKIIEYMQSDTKAYRGELTLGASTDTQDRWGNIISTTDKKVAKEDIINIFNAFIGKQLQIPPMYSALKYKGKKLYELAREGKEVEREAREIFIYHLNILRIVENRVLFDVKCSKGTYIRTLCHDIAKALDTDGHMSFLARLESGLFEIENSITLEELAEADINTIKNQYLYNIDYPLKNIPRADIALSASKATINGVPIREKDFKLSSKINNKDIVRLYIDDRFMGLGIYNKGKDASFIKIKKIFV</sequence>
<proteinExistence type="inferred from homology"/>
<gene>
    <name evidence="5" type="primary">truB</name>
    <name evidence="8" type="ORF">SAMN02194393_02810</name>
</gene>
<dbReference type="EC" id="5.4.99.25" evidence="5"/>
<feature type="domain" description="Pseudouridine synthase II N-terminal" evidence="6">
    <location>
        <begin position="23"/>
        <end position="170"/>
    </location>
</feature>
<evidence type="ECO:0000313" key="9">
    <source>
        <dbReference type="Proteomes" id="UP000190285"/>
    </source>
</evidence>
<dbReference type="Proteomes" id="UP000190285">
    <property type="component" value="Unassembled WGS sequence"/>
</dbReference>
<dbReference type="AlphaFoldDB" id="A0A1T5LDL4"/>
<dbReference type="Pfam" id="PF16198">
    <property type="entry name" value="TruB_C_2"/>
    <property type="match status" value="1"/>
</dbReference>
<dbReference type="Gene3D" id="3.30.2350.10">
    <property type="entry name" value="Pseudouridine synthase"/>
    <property type="match status" value="1"/>
</dbReference>
<dbReference type="NCBIfam" id="TIGR00431">
    <property type="entry name" value="TruB"/>
    <property type="match status" value="1"/>
</dbReference>
<name>A0A1T5LDL4_9FIRM</name>
<dbReference type="Pfam" id="PF01509">
    <property type="entry name" value="TruB_N"/>
    <property type="match status" value="1"/>
</dbReference>
<evidence type="ECO:0000259" key="6">
    <source>
        <dbReference type="Pfam" id="PF01509"/>
    </source>
</evidence>
<comment type="function">
    <text evidence="5">Responsible for synthesis of pseudouridine from uracil-55 in the psi GC loop of transfer RNAs.</text>
</comment>
<feature type="domain" description="tRNA pseudouridylate synthase B C-terminal" evidence="7">
    <location>
        <begin position="171"/>
        <end position="222"/>
    </location>
</feature>
<reference evidence="8 9" key="1">
    <citation type="submission" date="2017-02" db="EMBL/GenBank/DDBJ databases">
        <authorList>
            <person name="Peterson S.W."/>
        </authorList>
    </citation>
    <scope>NUCLEOTIDE SEQUENCE [LARGE SCALE GENOMIC DNA]</scope>
    <source>
        <strain evidence="8 9">M1</strain>
    </source>
</reference>
<dbReference type="OrthoDB" id="9802309at2"/>
<dbReference type="STRING" id="36842.SAMN02194393_02810"/>